<comment type="caution">
    <text evidence="2">The sequence shown here is derived from an EMBL/GenBank/DDBJ whole genome shotgun (WGS) entry which is preliminary data.</text>
</comment>
<organism evidence="2 3">
    <name type="scientific">Sphaerosporella brunnea</name>
    <dbReference type="NCBI Taxonomy" id="1250544"/>
    <lineage>
        <taxon>Eukaryota</taxon>
        <taxon>Fungi</taxon>
        <taxon>Dikarya</taxon>
        <taxon>Ascomycota</taxon>
        <taxon>Pezizomycotina</taxon>
        <taxon>Pezizomycetes</taxon>
        <taxon>Pezizales</taxon>
        <taxon>Pyronemataceae</taxon>
        <taxon>Sphaerosporella</taxon>
    </lineage>
</organism>
<dbReference type="EMBL" id="VXIS01000425">
    <property type="protein sequence ID" value="KAA8893572.1"/>
    <property type="molecule type" value="Genomic_DNA"/>
</dbReference>
<gene>
    <name evidence="2" type="ORF">FN846DRAFT_895870</name>
</gene>
<keyword evidence="3" id="KW-1185">Reference proteome</keyword>
<proteinExistence type="predicted"/>
<reference evidence="2 3" key="1">
    <citation type="submission" date="2019-09" db="EMBL/GenBank/DDBJ databases">
        <title>Draft genome of the ectomycorrhizal ascomycete Sphaerosporella brunnea.</title>
        <authorList>
            <consortium name="DOE Joint Genome Institute"/>
            <person name="Benucci G.M."/>
            <person name="Marozzi G."/>
            <person name="Antonielli L."/>
            <person name="Sanchez S."/>
            <person name="Marco P."/>
            <person name="Wang X."/>
            <person name="Falini L.B."/>
            <person name="Barry K."/>
            <person name="Haridas S."/>
            <person name="Lipzen A."/>
            <person name="Labutti K."/>
            <person name="Grigoriev I.V."/>
            <person name="Murat C."/>
            <person name="Martin F."/>
            <person name="Albertini E."/>
            <person name="Donnini D."/>
            <person name="Bonito G."/>
        </authorList>
    </citation>
    <scope>NUCLEOTIDE SEQUENCE [LARGE SCALE GENOMIC DNA]</scope>
    <source>
        <strain evidence="2 3">Sb_GMNB300</strain>
    </source>
</reference>
<dbReference type="Proteomes" id="UP000326924">
    <property type="component" value="Unassembled WGS sequence"/>
</dbReference>
<evidence type="ECO:0000313" key="2">
    <source>
        <dbReference type="EMBL" id="KAA8893572.1"/>
    </source>
</evidence>
<name>A0A5J5EDB4_9PEZI</name>
<feature type="region of interest" description="Disordered" evidence="1">
    <location>
        <begin position="288"/>
        <end position="334"/>
    </location>
</feature>
<feature type="compositionally biased region" description="Polar residues" evidence="1">
    <location>
        <begin position="288"/>
        <end position="304"/>
    </location>
</feature>
<protein>
    <submittedName>
        <fullName evidence="2">Uncharacterized protein</fullName>
    </submittedName>
</protein>
<feature type="region of interest" description="Disordered" evidence="1">
    <location>
        <begin position="19"/>
        <end position="50"/>
    </location>
</feature>
<dbReference type="AlphaFoldDB" id="A0A5J5EDB4"/>
<evidence type="ECO:0000256" key="1">
    <source>
        <dbReference type="SAM" id="MobiDB-lite"/>
    </source>
</evidence>
<evidence type="ECO:0000313" key="3">
    <source>
        <dbReference type="Proteomes" id="UP000326924"/>
    </source>
</evidence>
<dbReference type="InParanoid" id="A0A5J5EDB4"/>
<sequence>MSDNCTQTLQKNKRRCEPCWANDSEKDNQNFDAGETGPGDEATPPTTRHIIRPKTTPKHLYDSPQELYRPNGFFVWGAQEKRAGSTIDANNTAHGDHPNKTSMHMRCSISITNTQRIFQVSDRVGEPNNHSWTRQEGLLIARMLQRSHKMDLFYALLIRLMSHRSRARRGGLGGGRRIIASMSTIMDVMLLSFHAVPFSPNPFPLAGRLYEQSVWRFTCRDTARDAPPLHIWHSYSGTDNQALQTAKHRNILQVAWTGRKRMLSSEATTTHHYQQALRHARIQSLRCSKQPNSPARPLNNNIKSQRPLAPTELHMTNNLSSRRETSTSLSIVPY</sequence>
<accession>A0A5J5EDB4</accession>